<dbReference type="EMBL" id="QXFK01000003">
    <property type="protein sequence ID" value="RIV81531.1"/>
    <property type="molecule type" value="Genomic_DNA"/>
</dbReference>
<organism evidence="1 2">
    <name type="scientific">Pelagerythrobacter aerophilus</name>
    <dbReference type="NCBI Taxonomy" id="2306995"/>
    <lineage>
        <taxon>Bacteria</taxon>
        <taxon>Pseudomonadati</taxon>
        <taxon>Pseudomonadota</taxon>
        <taxon>Alphaproteobacteria</taxon>
        <taxon>Sphingomonadales</taxon>
        <taxon>Erythrobacteraceae</taxon>
        <taxon>Pelagerythrobacter</taxon>
    </lineage>
</organism>
<evidence type="ECO:0000313" key="1">
    <source>
        <dbReference type="EMBL" id="RIV81531.1"/>
    </source>
</evidence>
<comment type="caution">
    <text evidence="1">The sequence shown here is derived from an EMBL/GenBank/DDBJ whole genome shotgun (WGS) entry which is preliminary data.</text>
</comment>
<dbReference type="OrthoDB" id="6713014at2"/>
<evidence type="ECO:0000313" key="2">
    <source>
        <dbReference type="Proteomes" id="UP000285092"/>
    </source>
</evidence>
<gene>
    <name evidence="1" type="ORF">D2V04_00320</name>
</gene>
<dbReference type="AlphaFoldDB" id="A0A418NM97"/>
<accession>A0A418NM97</accession>
<proteinExistence type="predicted"/>
<reference evidence="1 2" key="1">
    <citation type="submission" date="2018-08" db="EMBL/GenBank/DDBJ databases">
        <title>Altererythrobacter sp.Ery1 and Ery12, the genome sequencing of novel strains in genus Alterythrobacter.</title>
        <authorList>
            <person name="Cheng H."/>
            <person name="Wu Y.-H."/>
            <person name="Fang C."/>
            <person name="Xu X.-W."/>
        </authorList>
    </citation>
    <scope>NUCLEOTIDE SEQUENCE [LARGE SCALE GENOMIC DNA]</scope>
    <source>
        <strain evidence="1 2">Ery1</strain>
    </source>
</reference>
<sequence>MEQDELDALISENIADLELALTRVEEVIDPRLNEAAWKALKRGLADEDYHFEDDDDLDGAWFAPRTWLDKDKDSDPWFRLTADDSDHRTWLASYIAPRTDREAIGIQWYHDNLYVKDYKQILEAHADDLRDIESAGFRRDGNRIYLPIQFDAQKIAQGLRNDDLAEAMEPVLRAAEALLAAREAFQHLRDAMVAKASA</sequence>
<name>A0A418NM97_9SPHN</name>
<keyword evidence="2" id="KW-1185">Reference proteome</keyword>
<dbReference type="RefSeq" id="WP_119511404.1">
    <property type="nucleotide sequence ID" value="NZ_QXFK01000003.1"/>
</dbReference>
<dbReference type="Proteomes" id="UP000285092">
    <property type="component" value="Unassembled WGS sequence"/>
</dbReference>
<protein>
    <submittedName>
        <fullName evidence="1">Uncharacterized protein</fullName>
    </submittedName>
</protein>